<dbReference type="GO" id="GO:0016020">
    <property type="term" value="C:membrane"/>
    <property type="evidence" value="ECO:0007669"/>
    <property type="project" value="UniProtKB-SubCell"/>
</dbReference>
<dbReference type="PROSITE" id="PS50839">
    <property type="entry name" value="CHASE"/>
    <property type="match status" value="1"/>
</dbReference>
<dbReference type="InterPro" id="IPR000160">
    <property type="entry name" value="GGDEF_dom"/>
</dbReference>
<reference evidence="8 9" key="1">
    <citation type="submission" date="2021-05" db="EMBL/GenBank/DDBJ databases">
        <title>Genetic and Functional Diversity in Clade A Lucinid endosymbionts from the Bahamas.</title>
        <authorList>
            <person name="Giani N.M."/>
            <person name="Engel A.S."/>
            <person name="Campbell B.J."/>
        </authorList>
    </citation>
    <scope>NUCLEOTIDE SEQUENCE [LARGE SCALE GENOMIC DNA]</scope>
    <source>
        <strain evidence="8">LUC16012Gg_MoonRockCtena</strain>
    </source>
</reference>
<dbReference type="CDD" id="cd01949">
    <property type="entry name" value="GGDEF"/>
    <property type="match status" value="1"/>
</dbReference>
<accession>A0A944MBW4</accession>
<feature type="domain" description="CHASE" evidence="6">
    <location>
        <begin position="109"/>
        <end position="253"/>
    </location>
</feature>
<dbReference type="InterPro" id="IPR042240">
    <property type="entry name" value="CHASE_sf"/>
</dbReference>
<comment type="caution">
    <text evidence="8">The sequence shown here is derived from an EMBL/GenBank/DDBJ whole genome shotgun (WGS) entry which is preliminary data.</text>
</comment>
<keyword evidence="4 5" id="KW-0472">Membrane</keyword>
<evidence type="ECO:0000256" key="4">
    <source>
        <dbReference type="ARBA" id="ARBA00023136"/>
    </source>
</evidence>
<dbReference type="SMART" id="SM00267">
    <property type="entry name" value="GGDEF"/>
    <property type="match status" value="1"/>
</dbReference>
<protein>
    <submittedName>
        <fullName evidence="8">Sensor domain-containing diguanylate cyclase</fullName>
    </submittedName>
</protein>
<evidence type="ECO:0000256" key="1">
    <source>
        <dbReference type="ARBA" id="ARBA00004370"/>
    </source>
</evidence>
<organism evidence="8 9">
    <name type="scientific">Candidatus Thiodiazotropha taylori</name>
    <dbReference type="NCBI Taxonomy" id="2792791"/>
    <lineage>
        <taxon>Bacteria</taxon>
        <taxon>Pseudomonadati</taxon>
        <taxon>Pseudomonadota</taxon>
        <taxon>Gammaproteobacteria</taxon>
        <taxon>Chromatiales</taxon>
        <taxon>Sedimenticolaceae</taxon>
        <taxon>Candidatus Thiodiazotropha</taxon>
    </lineage>
</organism>
<evidence type="ECO:0000259" key="7">
    <source>
        <dbReference type="PROSITE" id="PS50887"/>
    </source>
</evidence>
<dbReference type="Gene3D" id="3.30.70.270">
    <property type="match status" value="1"/>
</dbReference>
<name>A0A944MBW4_9GAMM</name>
<evidence type="ECO:0000256" key="3">
    <source>
        <dbReference type="ARBA" id="ARBA00022989"/>
    </source>
</evidence>
<dbReference type="InterPro" id="IPR043128">
    <property type="entry name" value="Rev_trsase/Diguanyl_cyclase"/>
</dbReference>
<sequence>MRLLKTVLRGHITGGLITFLLVISAGEVIVELMRLNQLEHQRIEVVNKLAMMRAGLESEINSTLHLTRGLIAYVAIKPDLDSSTFDLLASEIITVGRNIRNIGLAKDNIITHLFPLAGNEAALGLEYEKKPDQWPAIKRAIELGGTTVAGPVSLVQGGEAFIARTPIYTRSGLGGHLADHKPAYWGLASIVIDIPTLFSAAGVATEKDGIQYALRGRDSLGEQGEMIFGDRVLFQQDSVVQPVLLPNGSWQIGAMPAGGWRVNKVWYWAIRLSGWVAALLVGILIAALLRARSINKLLALHDHLTGLPNRRLLEDRFDTILARSQRRGSKVAVFYLDLDGFKKINDQFGHKVGDGLLLEVAKRLRASSRSSDTVARIGGDEFIVLADEIRDRNGLKQMFDHLLSGLSGAVYVEGHRLELQASIGSALFPDDGADMDQLMKAADRKMYHNKQHGKVYRMDFN</sequence>
<dbReference type="NCBIfam" id="TIGR00254">
    <property type="entry name" value="GGDEF"/>
    <property type="match status" value="1"/>
</dbReference>
<dbReference type="InterPro" id="IPR006189">
    <property type="entry name" value="CHASE_dom"/>
</dbReference>
<feature type="transmembrane region" description="Helical" evidence="5">
    <location>
        <begin position="265"/>
        <end position="289"/>
    </location>
</feature>
<dbReference type="Pfam" id="PF03924">
    <property type="entry name" value="CHASE"/>
    <property type="match status" value="1"/>
</dbReference>
<dbReference type="PROSITE" id="PS50887">
    <property type="entry name" value="GGDEF"/>
    <property type="match status" value="1"/>
</dbReference>
<dbReference type="SMART" id="SM01079">
    <property type="entry name" value="CHASE"/>
    <property type="match status" value="1"/>
</dbReference>
<evidence type="ECO:0000313" key="8">
    <source>
        <dbReference type="EMBL" id="MBT2991161.1"/>
    </source>
</evidence>
<comment type="subcellular location">
    <subcellularLocation>
        <location evidence="1">Membrane</location>
    </subcellularLocation>
</comment>
<proteinExistence type="predicted"/>
<dbReference type="GO" id="GO:0003824">
    <property type="term" value="F:catalytic activity"/>
    <property type="evidence" value="ECO:0007669"/>
    <property type="project" value="UniProtKB-ARBA"/>
</dbReference>
<dbReference type="PANTHER" id="PTHR46663:SF3">
    <property type="entry name" value="SLL0267 PROTEIN"/>
    <property type="match status" value="1"/>
</dbReference>
<dbReference type="PANTHER" id="PTHR46663">
    <property type="entry name" value="DIGUANYLATE CYCLASE DGCT-RELATED"/>
    <property type="match status" value="1"/>
</dbReference>
<dbReference type="Gene3D" id="3.30.450.350">
    <property type="entry name" value="CHASE domain"/>
    <property type="match status" value="1"/>
</dbReference>
<dbReference type="SUPFAM" id="SSF55073">
    <property type="entry name" value="Nucleotide cyclase"/>
    <property type="match status" value="1"/>
</dbReference>
<evidence type="ECO:0000256" key="2">
    <source>
        <dbReference type="ARBA" id="ARBA00022692"/>
    </source>
</evidence>
<dbReference type="Proteomes" id="UP000770889">
    <property type="component" value="Unassembled WGS sequence"/>
</dbReference>
<dbReference type="InterPro" id="IPR029787">
    <property type="entry name" value="Nucleotide_cyclase"/>
</dbReference>
<feature type="transmembrane region" description="Helical" evidence="5">
    <location>
        <begin position="12"/>
        <end position="33"/>
    </location>
</feature>
<evidence type="ECO:0000259" key="6">
    <source>
        <dbReference type="PROSITE" id="PS50839"/>
    </source>
</evidence>
<keyword evidence="3 5" id="KW-1133">Transmembrane helix</keyword>
<keyword evidence="2 5" id="KW-0812">Transmembrane</keyword>
<dbReference type="GO" id="GO:0007165">
    <property type="term" value="P:signal transduction"/>
    <property type="evidence" value="ECO:0007669"/>
    <property type="project" value="UniProtKB-ARBA"/>
</dbReference>
<dbReference type="EMBL" id="JAHHGM010000028">
    <property type="protein sequence ID" value="MBT2991161.1"/>
    <property type="molecule type" value="Genomic_DNA"/>
</dbReference>
<dbReference type="Pfam" id="PF00990">
    <property type="entry name" value="GGDEF"/>
    <property type="match status" value="1"/>
</dbReference>
<dbReference type="AlphaFoldDB" id="A0A944MBW4"/>
<gene>
    <name evidence="8" type="ORF">KME65_19550</name>
</gene>
<evidence type="ECO:0000256" key="5">
    <source>
        <dbReference type="SAM" id="Phobius"/>
    </source>
</evidence>
<dbReference type="InterPro" id="IPR052163">
    <property type="entry name" value="DGC-Regulatory_Protein"/>
</dbReference>
<feature type="domain" description="GGDEF" evidence="7">
    <location>
        <begin position="329"/>
        <end position="461"/>
    </location>
</feature>
<evidence type="ECO:0000313" key="9">
    <source>
        <dbReference type="Proteomes" id="UP000770889"/>
    </source>
</evidence>